<gene>
    <name evidence="11" type="ORF">CFT61_12555</name>
</gene>
<evidence type="ECO:0000256" key="4">
    <source>
        <dbReference type="ARBA" id="ARBA00022989"/>
    </source>
</evidence>
<comment type="caution">
    <text evidence="11">The sequence shown here is derived from an EMBL/GenBank/DDBJ whole genome shotgun (WGS) entry which is preliminary data.</text>
</comment>
<dbReference type="PANTHER" id="PTHR47371">
    <property type="entry name" value="LIPOTEICHOIC ACID SYNTHASE"/>
    <property type="match status" value="1"/>
</dbReference>
<dbReference type="InterPro" id="IPR000917">
    <property type="entry name" value="Sulfatase_N"/>
</dbReference>
<keyword evidence="2" id="KW-1003">Cell membrane</keyword>
<feature type="active site" evidence="6">
    <location>
        <position position="307"/>
    </location>
</feature>
<evidence type="ECO:0000256" key="1">
    <source>
        <dbReference type="ARBA" id="ARBA00004651"/>
    </source>
</evidence>
<feature type="transmembrane region" description="Helical" evidence="9">
    <location>
        <begin position="120"/>
        <end position="140"/>
    </location>
</feature>
<dbReference type="GO" id="GO:0005886">
    <property type="term" value="C:plasma membrane"/>
    <property type="evidence" value="ECO:0007669"/>
    <property type="project" value="UniProtKB-SubCell"/>
</dbReference>
<keyword evidence="4 9" id="KW-1133">Transmembrane helix</keyword>
<dbReference type="CDD" id="cd16015">
    <property type="entry name" value="LTA_synthase"/>
    <property type="match status" value="1"/>
</dbReference>
<dbReference type="GO" id="GO:0046872">
    <property type="term" value="F:metal ion binding"/>
    <property type="evidence" value="ECO:0007669"/>
    <property type="project" value="UniProtKB-KW"/>
</dbReference>
<protein>
    <submittedName>
        <fullName evidence="11">Arylsulfatase</fullName>
    </submittedName>
</protein>
<evidence type="ECO:0000313" key="11">
    <source>
        <dbReference type="EMBL" id="OXL43178.1"/>
    </source>
</evidence>
<evidence type="ECO:0000256" key="8">
    <source>
        <dbReference type="PIRSR" id="PIRSR005091-3"/>
    </source>
</evidence>
<evidence type="ECO:0000256" key="7">
    <source>
        <dbReference type="PIRSR" id="PIRSR005091-2"/>
    </source>
</evidence>
<dbReference type="Pfam" id="PF00884">
    <property type="entry name" value="Sulfatase"/>
    <property type="match status" value="1"/>
</dbReference>
<evidence type="ECO:0000256" key="9">
    <source>
        <dbReference type="SAM" id="Phobius"/>
    </source>
</evidence>
<dbReference type="InterPro" id="IPR050448">
    <property type="entry name" value="OpgB/LTA_synthase_biosynth"/>
</dbReference>
<dbReference type="PANTHER" id="PTHR47371:SF3">
    <property type="entry name" value="PHOSPHOGLYCEROL TRANSFERASE I"/>
    <property type="match status" value="1"/>
</dbReference>
<evidence type="ECO:0000256" key="6">
    <source>
        <dbReference type="PIRSR" id="PIRSR005091-1"/>
    </source>
</evidence>
<evidence type="ECO:0000313" key="12">
    <source>
        <dbReference type="Proteomes" id="UP000215155"/>
    </source>
</evidence>
<dbReference type="RefSeq" id="WP_089544758.1">
    <property type="nucleotide sequence ID" value="NZ_NMPZ01000022.1"/>
</dbReference>
<dbReference type="PIRSF" id="PIRSF005091">
    <property type="entry name" value="Mmb_sulf_HI1246"/>
    <property type="match status" value="1"/>
</dbReference>
<dbReference type="InterPro" id="IPR012160">
    <property type="entry name" value="LtaS-like"/>
</dbReference>
<evidence type="ECO:0000256" key="3">
    <source>
        <dbReference type="ARBA" id="ARBA00022692"/>
    </source>
</evidence>
<feature type="binding site" evidence="8">
    <location>
        <position position="263"/>
    </location>
    <ligand>
        <name>Mn(2+)</name>
        <dbReference type="ChEBI" id="CHEBI:29035"/>
    </ligand>
</feature>
<feature type="binding site" evidence="8">
    <location>
        <position position="488"/>
    </location>
    <ligand>
        <name>Mn(2+)</name>
        <dbReference type="ChEBI" id="CHEBI:29035"/>
    </ligand>
</feature>
<keyword evidence="5 9" id="KW-0472">Membrane</keyword>
<dbReference type="AlphaFoldDB" id="A0AA91TI22"/>
<evidence type="ECO:0000259" key="10">
    <source>
        <dbReference type="Pfam" id="PF00884"/>
    </source>
</evidence>
<feature type="transmembrane region" description="Helical" evidence="9">
    <location>
        <begin position="75"/>
        <end position="91"/>
    </location>
</feature>
<feature type="binding site" evidence="8">
    <location>
        <position position="487"/>
    </location>
    <ligand>
        <name>Mn(2+)</name>
        <dbReference type="ChEBI" id="CHEBI:29035"/>
    </ligand>
</feature>
<sequence length="607" mass="68378">MKQIIHRLFPHTLWNRETTTLWGCAFGKLILFDIIWCLQTTFTSFSLPEVYVNSILVALILLLPLMLTGKKWTEYLLLFIVDGLLISNLMYSRTYNSAIPLESYLLAGNLSDFTASVIDSMRLIDILLPLSTIASILYIYNKVKKQQAGKASIAQTSQASYGLRLKQYLCTLLVVFLVSAMQVMTRGGWQQAFTRLQNANYYTCAVPMYTIFGNLIHQGMQTQTPFTPQMKAEIEAWQKQQPSYKALPDSIDKKKTLVVIFCESLESWVINKKVEGKEITPNLNAAIADSHTLYAPYVLTQVKGGRSIDGQLLVNTGLLPLMNGCYAMQCQNTTYPSLAKALKEQHQAKSYLMTVDKPVTWNQEIVAHNFGIDTLFCNDSWINDEKVGSRKKLGDVSFMKQIVKKLKSSNILSNGQSTFLQIVTYSGHNPFVLPDNLKRIHFKGSYPEKMCDYMTMANYTDHGLGILLRYLKSRPDYKDMMIVLIGDHEGLAADRKPICASPAAKGIVSDKQFTPFIVVNAPVGGIYNKVMGQVDQYPTILNLMHLDSYTWKGMGQSILDPKKQPAAVGSDNMNVEKTGIVSNQEIKRLSEAHRISDLLIRYNKIVK</sequence>
<dbReference type="EMBL" id="NMPZ01000022">
    <property type="protein sequence ID" value="OXL43178.1"/>
    <property type="molecule type" value="Genomic_DNA"/>
</dbReference>
<accession>A0AA91TI22</accession>
<proteinExistence type="predicted"/>
<dbReference type="Proteomes" id="UP000215155">
    <property type="component" value="Unassembled WGS sequence"/>
</dbReference>
<feature type="transmembrane region" description="Helical" evidence="9">
    <location>
        <begin position="50"/>
        <end position="68"/>
    </location>
</feature>
<evidence type="ECO:0000256" key="2">
    <source>
        <dbReference type="ARBA" id="ARBA00022475"/>
    </source>
</evidence>
<comment type="subcellular location">
    <subcellularLocation>
        <location evidence="1">Cell membrane</location>
        <topology evidence="1">Multi-pass membrane protein</topology>
    </subcellularLocation>
</comment>
<reference evidence="11 12" key="1">
    <citation type="submission" date="2017-07" db="EMBL/GenBank/DDBJ databases">
        <title>Draft genome sequence of Prevotella copri isolated from the gut of healthy adult Indian.</title>
        <authorList>
            <person name="Das B."/>
            <person name="Bag S."/>
            <person name="Ghosh T.S."/>
        </authorList>
    </citation>
    <scope>NUCLEOTIDE SEQUENCE [LARGE SCALE GENOMIC DNA]</scope>
    <source>
        <strain evidence="11 12">Indica</strain>
    </source>
</reference>
<feature type="domain" description="Sulfatase N-terminal" evidence="10">
    <location>
        <begin position="255"/>
        <end position="545"/>
    </location>
</feature>
<dbReference type="InterPro" id="IPR017850">
    <property type="entry name" value="Alkaline_phosphatase_core_sf"/>
</dbReference>
<keyword evidence="3 9" id="KW-0812">Transmembrane</keyword>
<keyword evidence="7" id="KW-0479">Metal-binding</keyword>
<dbReference type="SUPFAM" id="SSF53649">
    <property type="entry name" value="Alkaline phosphatase-like"/>
    <property type="match status" value="1"/>
</dbReference>
<keyword evidence="7" id="KW-0464">Manganese</keyword>
<organism evidence="11 12">
    <name type="scientific">Segatella copri</name>
    <dbReference type="NCBI Taxonomy" id="165179"/>
    <lineage>
        <taxon>Bacteria</taxon>
        <taxon>Pseudomonadati</taxon>
        <taxon>Bacteroidota</taxon>
        <taxon>Bacteroidia</taxon>
        <taxon>Bacteroidales</taxon>
        <taxon>Prevotellaceae</taxon>
        <taxon>Segatella</taxon>
    </lineage>
</organism>
<dbReference type="Gene3D" id="3.40.720.10">
    <property type="entry name" value="Alkaline Phosphatase, subunit A"/>
    <property type="match status" value="1"/>
</dbReference>
<dbReference type="Gene3D" id="3.30.1120.170">
    <property type="match status" value="1"/>
</dbReference>
<feature type="transmembrane region" description="Helical" evidence="9">
    <location>
        <begin position="168"/>
        <end position="189"/>
    </location>
</feature>
<feature type="binding site" evidence="7">
    <location>
        <position position="428"/>
    </location>
    <ligand>
        <name>substrate</name>
    </ligand>
</feature>
<evidence type="ECO:0000256" key="5">
    <source>
        <dbReference type="ARBA" id="ARBA00023136"/>
    </source>
</evidence>
<feature type="transmembrane region" description="Helical" evidence="9">
    <location>
        <begin position="20"/>
        <end position="38"/>
    </location>
</feature>
<name>A0AA91TI22_9BACT</name>